<feature type="compositionally biased region" description="Low complexity" evidence="1">
    <location>
        <begin position="191"/>
        <end position="204"/>
    </location>
</feature>
<name>A0A9W8DXC2_9FUNG</name>
<dbReference type="PANTHER" id="PTHR15744:SF0">
    <property type="entry name" value="KH HOMOLOGY DOMAIN-CONTAINING PROTEIN 4"/>
    <property type="match status" value="1"/>
</dbReference>
<feature type="compositionally biased region" description="Polar residues" evidence="1">
    <location>
        <begin position="61"/>
        <end position="95"/>
    </location>
</feature>
<feature type="region of interest" description="Disordered" evidence="1">
    <location>
        <begin position="410"/>
        <end position="471"/>
    </location>
</feature>
<dbReference type="Gene3D" id="3.30.1370.10">
    <property type="entry name" value="K Homology domain, type 1"/>
    <property type="match status" value="1"/>
</dbReference>
<dbReference type="InterPro" id="IPR031121">
    <property type="entry name" value="RIK/BLOM7"/>
</dbReference>
<dbReference type="PANTHER" id="PTHR15744">
    <property type="entry name" value="BLOM7"/>
    <property type="match status" value="1"/>
</dbReference>
<dbReference type="InterPro" id="IPR036612">
    <property type="entry name" value="KH_dom_type_1_sf"/>
</dbReference>
<dbReference type="InterPro" id="IPR047889">
    <property type="entry name" value="KHDC4_KH-I_second"/>
</dbReference>
<dbReference type="OrthoDB" id="397265at2759"/>
<dbReference type="FunFam" id="3.30.1370.10:FF:000037">
    <property type="entry name" value="KH domain protein"/>
    <property type="match status" value="1"/>
</dbReference>
<feature type="region of interest" description="Disordered" evidence="1">
    <location>
        <begin position="1"/>
        <end position="49"/>
    </location>
</feature>
<comment type="caution">
    <text evidence="3">The sequence shown here is derived from an EMBL/GenBank/DDBJ whole genome shotgun (WGS) entry which is preliminary data.</text>
</comment>
<dbReference type="CDD" id="cd22386">
    <property type="entry name" value="KH-I_KHDC4_rpt2"/>
    <property type="match status" value="1"/>
</dbReference>
<evidence type="ECO:0000259" key="2">
    <source>
        <dbReference type="Pfam" id="PF22675"/>
    </source>
</evidence>
<evidence type="ECO:0000313" key="3">
    <source>
        <dbReference type="EMBL" id="KAJ1922588.1"/>
    </source>
</evidence>
<feature type="compositionally biased region" description="Polar residues" evidence="1">
    <location>
        <begin position="181"/>
        <end position="190"/>
    </location>
</feature>
<keyword evidence="4" id="KW-1185">Reference proteome</keyword>
<dbReference type="AlphaFoldDB" id="A0A9W8DXC2"/>
<feature type="compositionally biased region" description="Pro residues" evidence="1">
    <location>
        <begin position="462"/>
        <end position="471"/>
    </location>
</feature>
<feature type="region of interest" description="Disordered" evidence="1">
    <location>
        <begin position="61"/>
        <end position="102"/>
    </location>
</feature>
<proteinExistence type="predicted"/>
<protein>
    <recommendedName>
        <fullName evidence="2">KHDC4/BBP-like KH-domain type I domain-containing protein</fullName>
    </recommendedName>
</protein>
<dbReference type="GO" id="GO:0005634">
    <property type="term" value="C:nucleus"/>
    <property type="evidence" value="ECO:0007669"/>
    <property type="project" value="InterPro"/>
</dbReference>
<gene>
    <name evidence="3" type="ORF">IWQ60_006428</name>
</gene>
<dbReference type="InterPro" id="IPR055256">
    <property type="entry name" value="KH_1_KHDC4/BBP-like"/>
</dbReference>
<reference evidence="3" key="1">
    <citation type="submission" date="2022-07" db="EMBL/GenBank/DDBJ databases">
        <title>Phylogenomic reconstructions and comparative analyses of Kickxellomycotina fungi.</title>
        <authorList>
            <person name="Reynolds N.K."/>
            <person name="Stajich J.E."/>
            <person name="Barry K."/>
            <person name="Grigoriev I.V."/>
            <person name="Crous P."/>
            <person name="Smith M.E."/>
        </authorList>
    </citation>
    <scope>NUCLEOTIDE SEQUENCE</scope>
    <source>
        <strain evidence="3">RSA 861</strain>
    </source>
</reference>
<dbReference type="GO" id="GO:0003723">
    <property type="term" value="F:RNA binding"/>
    <property type="evidence" value="ECO:0007669"/>
    <property type="project" value="InterPro"/>
</dbReference>
<organism evidence="3 4">
    <name type="scientific">Tieghemiomyces parasiticus</name>
    <dbReference type="NCBI Taxonomy" id="78921"/>
    <lineage>
        <taxon>Eukaryota</taxon>
        <taxon>Fungi</taxon>
        <taxon>Fungi incertae sedis</taxon>
        <taxon>Zoopagomycota</taxon>
        <taxon>Kickxellomycotina</taxon>
        <taxon>Dimargaritomycetes</taxon>
        <taxon>Dimargaritales</taxon>
        <taxon>Dimargaritaceae</taxon>
        <taxon>Tieghemiomyces</taxon>
    </lineage>
</organism>
<accession>A0A9W8DXC2</accession>
<feature type="region of interest" description="Disordered" evidence="1">
    <location>
        <begin position="115"/>
        <end position="215"/>
    </location>
</feature>
<feature type="compositionally biased region" description="Polar residues" evidence="1">
    <location>
        <begin position="31"/>
        <end position="41"/>
    </location>
</feature>
<feature type="compositionally biased region" description="Polar residues" evidence="1">
    <location>
        <begin position="137"/>
        <end position="150"/>
    </location>
</feature>
<feature type="compositionally biased region" description="Polar residues" evidence="1">
    <location>
        <begin position="160"/>
        <end position="172"/>
    </location>
</feature>
<dbReference type="Proteomes" id="UP001150569">
    <property type="component" value="Unassembled WGS sequence"/>
</dbReference>
<sequence length="471" mass="49120">MPEAQRVKRKRRWDVTDDGTVVQPPTIGTGAISNPSATPKSDTAYPCLHGRYDVGLPVTTPLATSASAGTPSAQPDKSSTVSTPAGTIRTPSTNGAPAAGGSYFDKLMAVPLAEIEQGRLPKRPFRRPGPPPAAFRSNKSGPKINSTSDSSAKKAGALAHQQTSPPRPSVTTADGPPSKVTPVSSAGQSSTAATHAPATTGTTTGSRPAESNDHRYIQDKVFVGIKPDRAFDLRERLLGPSGAYLQHIQSTTGAKVILRGRGSGYIEPTSGTEAFEPIYLYITCYRAEGAKTARQMCQDLVKTVGEQYEAFKSAMESATSPPDGAVPAPPTPVNPYGAAYVPHPVGYGGHYPAAPAYQFDYSGYAHAGYPPLPYTGLPPAINSGPGAASYTAPPPAGFNPYNIYNQGHQATAPQAAAAPPKPQIDPLLASLGRARSPPARSRHNPDVHAARYGGSTGKYSFAPPPSTYGPR</sequence>
<dbReference type="Pfam" id="PF22675">
    <property type="entry name" value="KH-I_KHDC4-BBP"/>
    <property type="match status" value="1"/>
</dbReference>
<dbReference type="EMBL" id="JANBPT010000386">
    <property type="protein sequence ID" value="KAJ1922588.1"/>
    <property type="molecule type" value="Genomic_DNA"/>
</dbReference>
<dbReference type="SUPFAM" id="SSF54791">
    <property type="entry name" value="Eukaryotic type KH-domain (KH-domain type I)"/>
    <property type="match status" value="1"/>
</dbReference>
<evidence type="ECO:0000313" key="4">
    <source>
        <dbReference type="Proteomes" id="UP001150569"/>
    </source>
</evidence>
<evidence type="ECO:0000256" key="1">
    <source>
        <dbReference type="SAM" id="MobiDB-lite"/>
    </source>
</evidence>
<feature type="domain" description="KHDC4/BBP-like KH-domain type I" evidence="2">
    <location>
        <begin position="228"/>
        <end position="302"/>
    </location>
</feature>